<protein>
    <recommendedName>
        <fullName evidence="1">Methyltransferase type 11 domain-containing protein</fullName>
    </recommendedName>
</protein>
<dbReference type="Proteomes" id="UP001642484">
    <property type="component" value="Unassembled WGS sequence"/>
</dbReference>
<accession>A0ABP0SS10</accession>
<dbReference type="Pfam" id="PF08241">
    <property type="entry name" value="Methyltransf_11"/>
    <property type="match status" value="1"/>
</dbReference>
<evidence type="ECO:0000259" key="1">
    <source>
        <dbReference type="Pfam" id="PF08241"/>
    </source>
</evidence>
<keyword evidence="3" id="KW-1185">Reference proteome</keyword>
<evidence type="ECO:0000313" key="2">
    <source>
        <dbReference type="EMBL" id="CAK9115049.1"/>
    </source>
</evidence>
<feature type="domain" description="Methyltransferase type 11" evidence="1">
    <location>
        <begin position="35"/>
        <end position="118"/>
    </location>
</feature>
<organism evidence="2 3">
    <name type="scientific">Durusdinium trenchii</name>
    <dbReference type="NCBI Taxonomy" id="1381693"/>
    <lineage>
        <taxon>Eukaryota</taxon>
        <taxon>Sar</taxon>
        <taxon>Alveolata</taxon>
        <taxon>Dinophyceae</taxon>
        <taxon>Suessiales</taxon>
        <taxon>Symbiodiniaceae</taxon>
        <taxon>Durusdinium</taxon>
    </lineage>
</organism>
<dbReference type="InterPro" id="IPR013216">
    <property type="entry name" value="Methyltransf_11"/>
</dbReference>
<dbReference type="InterPro" id="IPR029063">
    <property type="entry name" value="SAM-dependent_MTases_sf"/>
</dbReference>
<proteinExistence type="predicted"/>
<sequence length="196" mass="21399">MAFATPFSGSLDQKPEDRAFLSTIVTQCPANALVLDVGSGPQAQAARFLASPRRRVCCVDIDAAALRSAAMLLGPLADGVQADMSDLGRIFRSEMFDLVVGFYSLQHHSDPVALVRSMVPSSRRCLAFSVLLDCAEDGRPLPVPLKSFYRSFMQPGDLGRALRASGCAEISWLRRVVYVDEHEFPCAREYALGIKD</sequence>
<name>A0ABP0SS10_9DINO</name>
<evidence type="ECO:0000313" key="3">
    <source>
        <dbReference type="Proteomes" id="UP001642484"/>
    </source>
</evidence>
<dbReference type="Gene3D" id="3.40.50.150">
    <property type="entry name" value="Vaccinia Virus protein VP39"/>
    <property type="match status" value="1"/>
</dbReference>
<dbReference type="CDD" id="cd02440">
    <property type="entry name" value="AdoMet_MTases"/>
    <property type="match status" value="1"/>
</dbReference>
<comment type="caution">
    <text evidence="2">The sequence shown here is derived from an EMBL/GenBank/DDBJ whole genome shotgun (WGS) entry which is preliminary data.</text>
</comment>
<gene>
    <name evidence="2" type="ORF">CCMP2556_LOCUS53187</name>
</gene>
<reference evidence="2 3" key="1">
    <citation type="submission" date="2024-02" db="EMBL/GenBank/DDBJ databases">
        <authorList>
            <person name="Chen Y."/>
            <person name="Shah S."/>
            <person name="Dougan E. K."/>
            <person name="Thang M."/>
            <person name="Chan C."/>
        </authorList>
    </citation>
    <scope>NUCLEOTIDE SEQUENCE [LARGE SCALE GENOMIC DNA]</scope>
</reference>
<dbReference type="EMBL" id="CAXAMN010028084">
    <property type="protein sequence ID" value="CAK9115049.1"/>
    <property type="molecule type" value="Genomic_DNA"/>
</dbReference>
<dbReference type="SUPFAM" id="SSF53335">
    <property type="entry name" value="S-adenosyl-L-methionine-dependent methyltransferases"/>
    <property type="match status" value="1"/>
</dbReference>